<dbReference type="SUPFAM" id="SSF52980">
    <property type="entry name" value="Restriction endonuclease-like"/>
    <property type="match status" value="1"/>
</dbReference>
<keyword evidence="2" id="KW-1185">Reference proteome</keyword>
<organism evidence="1 2">
    <name type="scientific">Brevibacterium sandarakinum</name>
    <dbReference type="NCBI Taxonomy" id="629680"/>
    <lineage>
        <taxon>Bacteria</taxon>
        <taxon>Bacillati</taxon>
        <taxon>Actinomycetota</taxon>
        <taxon>Actinomycetes</taxon>
        <taxon>Micrococcales</taxon>
        <taxon>Brevibacteriaceae</taxon>
        <taxon>Brevibacterium</taxon>
    </lineage>
</organism>
<reference evidence="1" key="1">
    <citation type="submission" date="2016-10" db="EMBL/GenBank/DDBJ databases">
        <authorList>
            <person name="Varghese N."/>
            <person name="Submissions S."/>
        </authorList>
    </citation>
    <scope>NUCLEOTIDE SEQUENCE [LARGE SCALE GENOMIC DNA]</scope>
    <source>
        <strain evidence="1">DSM 22082</strain>
    </source>
</reference>
<dbReference type="InterPro" id="IPR011335">
    <property type="entry name" value="Restrct_endonuc-II-like"/>
</dbReference>
<accession>A0A1H1LV92</accession>
<gene>
    <name evidence="1" type="ORF">SAMN04489751_0435</name>
</gene>
<protein>
    <recommendedName>
        <fullName evidence="3">DUF559 domain-containing protein</fullName>
    </recommendedName>
</protein>
<proteinExistence type="predicted"/>
<evidence type="ECO:0000313" key="1">
    <source>
        <dbReference type="EMBL" id="SDR78290.1"/>
    </source>
</evidence>
<dbReference type="AlphaFoldDB" id="A0A1H1LV92"/>
<dbReference type="EMBL" id="LT629739">
    <property type="protein sequence ID" value="SDR78290.1"/>
    <property type="molecule type" value="Genomic_DNA"/>
</dbReference>
<dbReference type="Proteomes" id="UP000199700">
    <property type="component" value="Chromosome"/>
</dbReference>
<evidence type="ECO:0008006" key="3">
    <source>
        <dbReference type="Google" id="ProtNLM"/>
    </source>
</evidence>
<name>A0A1H1LV92_BRESA</name>
<sequence length="314" mass="36230">MWSGMTHWHSQPIIFQNAPRPFTRSDLGSRRITAHALKTNSRYVRVFTNVWIDRDDDSAMPTPLWAGTTWLREATRLSGFRLLRSDVVGTLWTAARLYGLPVPNRIRDYALHIAGDATCIRISRPGVVLHRHQRLNYYDFFDLPLLAVPHLLIEVAPFLDISELVQIGDAAVSTRFSGPRTSVEQLRAELLSRKQVRNRRLLEHAISLIRPAVDSPRETWLRLWIINHGFPEPQVHPEVHSRIKNIALRPDLGYPDIKLAIEYEGDHHRTSPEQFAKDIERRQLMEAEGWTILRVSKRTDMAAFGNLLSQHLSR</sequence>
<evidence type="ECO:0000313" key="2">
    <source>
        <dbReference type="Proteomes" id="UP000199700"/>
    </source>
</evidence>
<dbReference type="STRING" id="629680.SAMN04489751_0435"/>
<dbReference type="Gene3D" id="3.40.960.10">
    <property type="entry name" value="VSR Endonuclease"/>
    <property type="match status" value="1"/>
</dbReference>